<evidence type="ECO:0000256" key="4">
    <source>
        <dbReference type="ARBA" id="ARBA00022832"/>
    </source>
</evidence>
<dbReference type="PRINTS" id="PR01071">
    <property type="entry name" value="ACOABIOTINCC"/>
</dbReference>
<evidence type="ECO:0000256" key="9">
    <source>
        <dbReference type="SAM" id="MobiDB-lite"/>
    </source>
</evidence>
<dbReference type="NCBIfam" id="TIGR00531">
    <property type="entry name" value="BCCP"/>
    <property type="match status" value="1"/>
</dbReference>
<keyword evidence="7 8" id="KW-0092">Biotin</keyword>
<dbReference type="PROSITE" id="PS50968">
    <property type="entry name" value="BIOTINYL_LIPOYL"/>
    <property type="match status" value="1"/>
</dbReference>
<keyword evidence="5 8" id="KW-0443">Lipid metabolism</keyword>
<proteinExistence type="predicted"/>
<evidence type="ECO:0000256" key="7">
    <source>
        <dbReference type="ARBA" id="ARBA00023267"/>
    </source>
</evidence>
<evidence type="ECO:0000256" key="5">
    <source>
        <dbReference type="ARBA" id="ARBA00023098"/>
    </source>
</evidence>
<sequence>MEFNQILELIDHVSASELTAFTYETADLTLSMEHGKPQIIQGIIGETVENIPAVGMTGGKVRRAVNTAPVAGKDPVVPASTDEMAVTVTGKTVAEAQGVKGTEQSETVPQSGEDQTGSLVTSPLVGTFYAAPSQDLPPYVQVGDKVKKGQVLAIVEAMKLMNEIESDFDGEIAEIYVENGQPVEYGQKLFRIR</sequence>
<dbReference type="GO" id="GO:0006633">
    <property type="term" value="P:fatty acid biosynthetic process"/>
    <property type="evidence" value="ECO:0007669"/>
    <property type="project" value="UniProtKB-UniPathway"/>
</dbReference>
<keyword evidence="3 8" id="KW-0444">Lipid biosynthesis</keyword>
<dbReference type="PANTHER" id="PTHR45266:SF3">
    <property type="entry name" value="OXALOACETATE DECARBOXYLASE ALPHA CHAIN"/>
    <property type="match status" value="1"/>
</dbReference>
<organism evidence="11 12">
    <name type="scientific">Blautia obeum</name>
    <dbReference type="NCBI Taxonomy" id="40520"/>
    <lineage>
        <taxon>Bacteria</taxon>
        <taxon>Bacillati</taxon>
        <taxon>Bacillota</taxon>
        <taxon>Clostridia</taxon>
        <taxon>Lachnospirales</taxon>
        <taxon>Lachnospiraceae</taxon>
        <taxon>Blautia</taxon>
    </lineage>
</organism>
<dbReference type="GO" id="GO:0003989">
    <property type="term" value="F:acetyl-CoA carboxylase activity"/>
    <property type="evidence" value="ECO:0007669"/>
    <property type="project" value="InterPro"/>
</dbReference>
<dbReference type="CDD" id="cd06850">
    <property type="entry name" value="biotinyl_domain"/>
    <property type="match status" value="1"/>
</dbReference>
<keyword evidence="6 8" id="KW-0275">Fatty acid biosynthesis</keyword>
<evidence type="ECO:0000256" key="1">
    <source>
        <dbReference type="ARBA" id="ARBA00005194"/>
    </source>
</evidence>
<dbReference type="InterPro" id="IPR001882">
    <property type="entry name" value="Biotin_BS"/>
</dbReference>
<name>A0A367G7P1_9FIRM</name>
<dbReference type="Pfam" id="PF00364">
    <property type="entry name" value="Biotin_lipoyl"/>
    <property type="match status" value="1"/>
</dbReference>
<feature type="compositionally biased region" description="Polar residues" evidence="9">
    <location>
        <begin position="102"/>
        <end position="117"/>
    </location>
</feature>
<dbReference type="InterPro" id="IPR001249">
    <property type="entry name" value="AcCoA_biotinCC"/>
</dbReference>
<dbReference type="InterPro" id="IPR000089">
    <property type="entry name" value="Biotin_lipoyl"/>
</dbReference>
<dbReference type="SUPFAM" id="SSF51230">
    <property type="entry name" value="Single hybrid motif"/>
    <property type="match status" value="1"/>
</dbReference>
<dbReference type="InterPro" id="IPR050709">
    <property type="entry name" value="Biotin_Carboxyl_Carrier/Decarb"/>
</dbReference>
<accession>A0A367G7P1</accession>
<protein>
    <recommendedName>
        <fullName evidence="2 8">Biotin carboxyl carrier protein of acetyl-CoA carboxylase</fullName>
    </recommendedName>
</protein>
<dbReference type="UniPathway" id="UPA00094"/>
<feature type="region of interest" description="Disordered" evidence="9">
    <location>
        <begin position="97"/>
        <end position="117"/>
    </location>
</feature>
<dbReference type="Proteomes" id="UP000253208">
    <property type="component" value="Unassembled WGS sequence"/>
</dbReference>
<keyword evidence="4 8" id="KW-0276">Fatty acid metabolism</keyword>
<evidence type="ECO:0000256" key="8">
    <source>
        <dbReference type="RuleBase" id="RU364072"/>
    </source>
</evidence>
<dbReference type="InterPro" id="IPR011053">
    <property type="entry name" value="Single_hybrid_motif"/>
</dbReference>
<dbReference type="EMBL" id="PSQG01000002">
    <property type="protein sequence ID" value="RCH46096.1"/>
    <property type="molecule type" value="Genomic_DNA"/>
</dbReference>
<dbReference type="PANTHER" id="PTHR45266">
    <property type="entry name" value="OXALOACETATE DECARBOXYLASE ALPHA CHAIN"/>
    <property type="match status" value="1"/>
</dbReference>
<dbReference type="Gene3D" id="2.40.50.100">
    <property type="match status" value="1"/>
</dbReference>
<evidence type="ECO:0000256" key="2">
    <source>
        <dbReference type="ARBA" id="ARBA00017562"/>
    </source>
</evidence>
<comment type="caution">
    <text evidence="11">The sequence shown here is derived from an EMBL/GenBank/DDBJ whole genome shotgun (WGS) entry which is preliminary data.</text>
</comment>
<reference evidence="11 12" key="1">
    <citation type="submission" date="2018-02" db="EMBL/GenBank/DDBJ databases">
        <title>Complete genome sequencing of Faecalibacterium prausnitzii strains isolated from the human gut.</title>
        <authorList>
            <person name="Fitzgerald B.C."/>
            <person name="Shkoporov A.N."/>
            <person name="Ross P.R."/>
            <person name="Hill C."/>
        </authorList>
    </citation>
    <scope>NUCLEOTIDE SEQUENCE [LARGE SCALE GENOMIC DNA]</scope>
    <source>
        <strain evidence="11 12">APC942/31-1</strain>
    </source>
</reference>
<evidence type="ECO:0000259" key="10">
    <source>
        <dbReference type="PROSITE" id="PS50968"/>
    </source>
</evidence>
<comment type="function">
    <text evidence="8">This protein is a component of the acetyl coenzyme A carboxylase complex; first, biotin carboxylase catalyzes the carboxylation of the carrier protein and then the transcarboxylase transfers the carboxyl group to form malonyl-CoA.</text>
</comment>
<evidence type="ECO:0000313" key="11">
    <source>
        <dbReference type="EMBL" id="RCH46096.1"/>
    </source>
</evidence>
<evidence type="ECO:0000256" key="3">
    <source>
        <dbReference type="ARBA" id="ARBA00022516"/>
    </source>
</evidence>
<dbReference type="FunFam" id="2.40.50.100:FF:000003">
    <property type="entry name" value="Acetyl-CoA carboxylase biotin carboxyl carrier protein"/>
    <property type="match status" value="1"/>
</dbReference>
<dbReference type="PROSITE" id="PS00188">
    <property type="entry name" value="BIOTIN"/>
    <property type="match status" value="1"/>
</dbReference>
<evidence type="ECO:0000313" key="12">
    <source>
        <dbReference type="Proteomes" id="UP000253208"/>
    </source>
</evidence>
<feature type="domain" description="Lipoyl-binding" evidence="10">
    <location>
        <begin position="105"/>
        <end position="193"/>
    </location>
</feature>
<comment type="pathway">
    <text evidence="1 8">Lipid metabolism; fatty acid biosynthesis.</text>
</comment>
<dbReference type="AlphaFoldDB" id="A0A367G7P1"/>
<gene>
    <name evidence="11" type="primary">accB</name>
    <name evidence="11" type="ORF">C4886_01660</name>
</gene>
<evidence type="ECO:0000256" key="6">
    <source>
        <dbReference type="ARBA" id="ARBA00023160"/>
    </source>
</evidence>
<dbReference type="RefSeq" id="WP_114001520.1">
    <property type="nucleotide sequence ID" value="NZ_PSQG01000002.1"/>
</dbReference>
<dbReference type="GO" id="GO:0009317">
    <property type="term" value="C:acetyl-CoA carboxylase complex"/>
    <property type="evidence" value="ECO:0007669"/>
    <property type="project" value="InterPro"/>
</dbReference>